<dbReference type="Proteomes" id="UP000008022">
    <property type="component" value="Unassembled WGS sequence"/>
</dbReference>
<accession>A0A0E0QS61</accession>
<reference evidence="3" key="1">
    <citation type="submission" date="2013-06" db="EMBL/GenBank/DDBJ databases">
        <authorList>
            <person name="Zhao Q."/>
        </authorList>
    </citation>
    <scope>NUCLEOTIDE SEQUENCE</scope>
    <source>
        <strain evidence="3">cv. W1943</strain>
    </source>
</reference>
<sequence length="266" mass="29622">MAMPAIARVVDDNSPLLMANSDVSVQFAEPPRASILNVARRIHPDGFHPSRPYLPFILNIQSDHLLLYTTNGGHAGGGIYLFHAYTGVAIRLPPSPERPINPRRCVGLIEDPRHRGHFLIAQLHPTSTTQHSTFVSYSTGTSTWEIKRLSSSPHHQGCNGGVLAHNGRLWWADPHARSIRCRGVPPSTRRPSGRPRRPHGQLRRQAPVREGERGKAAVRGDRRLSRHTGRDHDYPDRSGWRCVEHGLQGGIGRDMGRRRLQASKPG</sequence>
<feature type="region of interest" description="Disordered" evidence="1">
    <location>
        <begin position="181"/>
        <end position="241"/>
    </location>
</feature>
<dbReference type="HOGENOM" id="CLU_1071070_0_0_1"/>
<dbReference type="PANTHER" id="PTHR33086:SF58">
    <property type="entry name" value="DUF1618 DOMAIN-CONTAINING PROTEIN"/>
    <property type="match status" value="1"/>
</dbReference>
<evidence type="ECO:0000313" key="2">
    <source>
        <dbReference type="EnsemblPlants" id="ORUFI09G13210.1"/>
    </source>
</evidence>
<dbReference type="AlphaFoldDB" id="A0A0E0QS61"/>
<evidence type="ECO:0008006" key="4">
    <source>
        <dbReference type="Google" id="ProtNLM"/>
    </source>
</evidence>
<evidence type="ECO:0000313" key="3">
    <source>
        <dbReference type="Proteomes" id="UP000008022"/>
    </source>
</evidence>
<feature type="compositionally biased region" description="Basic and acidic residues" evidence="1">
    <location>
        <begin position="207"/>
        <end position="241"/>
    </location>
</feature>
<evidence type="ECO:0000256" key="1">
    <source>
        <dbReference type="SAM" id="MobiDB-lite"/>
    </source>
</evidence>
<dbReference type="EnsemblPlants" id="ORUFI09G13210.1">
    <property type="protein sequence ID" value="ORUFI09G13210.1"/>
    <property type="gene ID" value="ORUFI09G13210"/>
</dbReference>
<feature type="compositionally biased region" description="Basic residues" evidence="1">
    <location>
        <begin position="191"/>
        <end position="202"/>
    </location>
</feature>
<proteinExistence type="predicted"/>
<protein>
    <recommendedName>
        <fullName evidence="4">DUF1618 domain-containing protein</fullName>
    </recommendedName>
</protein>
<reference evidence="2" key="2">
    <citation type="submission" date="2015-06" db="UniProtKB">
        <authorList>
            <consortium name="EnsemblPlants"/>
        </authorList>
    </citation>
    <scope>IDENTIFICATION</scope>
</reference>
<dbReference type="SUPFAM" id="SSF63829">
    <property type="entry name" value="Calcium-dependent phosphotriesterase"/>
    <property type="match status" value="1"/>
</dbReference>
<keyword evidence="3" id="KW-1185">Reference proteome</keyword>
<organism evidence="2 3">
    <name type="scientific">Oryza rufipogon</name>
    <name type="common">Brownbeard rice</name>
    <name type="synonym">Asian wild rice</name>
    <dbReference type="NCBI Taxonomy" id="4529"/>
    <lineage>
        <taxon>Eukaryota</taxon>
        <taxon>Viridiplantae</taxon>
        <taxon>Streptophyta</taxon>
        <taxon>Embryophyta</taxon>
        <taxon>Tracheophyta</taxon>
        <taxon>Spermatophyta</taxon>
        <taxon>Magnoliopsida</taxon>
        <taxon>Liliopsida</taxon>
        <taxon>Poales</taxon>
        <taxon>Poaceae</taxon>
        <taxon>BOP clade</taxon>
        <taxon>Oryzoideae</taxon>
        <taxon>Oryzeae</taxon>
        <taxon>Oryzinae</taxon>
        <taxon>Oryza</taxon>
    </lineage>
</organism>
<dbReference type="OMA" id="THHLCHA"/>
<dbReference type="Gramene" id="ORUFI09G13210.1">
    <property type="protein sequence ID" value="ORUFI09G13210.1"/>
    <property type="gene ID" value="ORUFI09G13210"/>
</dbReference>
<name>A0A0E0QS61_ORYRU</name>
<dbReference type="PANTHER" id="PTHR33086">
    <property type="entry name" value="OS05G0468200 PROTEIN-RELATED"/>
    <property type="match status" value="1"/>
</dbReference>